<dbReference type="STRING" id="485915.Dret_2462"/>
<name>C8X5P7_DESRD</name>
<dbReference type="Proteomes" id="UP000001052">
    <property type="component" value="Chromosome"/>
</dbReference>
<proteinExistence type="predicted"/>
<accession>C8X5P7</accession>
<sequence length="202" mass="23155">MKWSTAQCWGGIVLILVLFSACTWRQAEQTLWPDVSHSHAATTAEWTRMGQIYSGLQTRIRIRATYKSEPWRDSFVRRWEAEYGLSPQESAAMQDAQSQEYRQGATFVVALSSSDSKLAQLDWSDGLWRLQLVHSGNRIDPVDLRPLEWPHPKLETFFPYAKPWLQFYEVRFPVVVEDGPFQLLLGGPGGPIRLQWDTASPS</sequence>
<gene>
    <name evidence="1" type="ordered locus">Dret_2462</name>
</gene>
<reference evidence="1 2" key="2">
    <citation type="journal article" date="2010" name="Stand. Genomic Sci.">
        <title>Complete genome sequence of Desulfohalobium retbaense type strain (HR(100)).</title>
        <authorList>
            <person name="Spring S."/>
            <person name="Nolan M."/>
            <person name="Lapidus A."/>
            <person name="Glavina Del Rio T."/>
            <person name="Copeland A."/>
            <person name="Tice H."/>
            <person name="Cheng J.F."/>
            <person name="Lucas S."/>
            <person name="Land M."/>
            <person name="Chen F."/>
            <person name="Bruce D."/>
            <person name="Goodwin L."/>
            <person name="Pitluck S."/>
            <person name="Ivanova N."/>
            <person name="Mavromatis K."/>
            <person name="Mikhailova N."/>
            <person name="Pati A."/>
            <person name="Chen A."/>
            <person name="Palaniappan K."/>
            <person name="Hauser L."/>
            <person name="Chang Y.J."/>
            <person name="Jeffries C.D."/>
            <person name="Munk C."/>
            <person name="Kiss H."/>
            <person name="Chain P."/>
            <person name="Han C."/>
            <person name="Brettin T."/>
            <person name="Detter J.C."/>
            <person name="Schuler E."/>
            <person name="Goker M."/>
            <person name="Rohde M."/>
            <person name="Bristow J."/>
            <person name="Eisen J.A."/>
            <person name="Markowitz V."/>
            <person name="Hugenholtz P."/>
            <person name="Kyrpides N.C."/>
            <person name="Klenk H.P."/>
        </authorList>
    </citation>
    <scope>NUCLEOTIDE SEQUENCE [LARGE SCALE GENOMIC DNA]</scope>
    <source>
        <strain evidence="1 2">DSM 5692</strain>
    </source>
</reference>
<evidence type="ECO:0000313" key="1">
    <source>
        <dbReference type="EMBL" id="ACV69744.1"/>
    </source>
</evidence>
<organism evidence="1 2">
    <name type="scientific">Desulfohalobium retbaense (strain ATCC 49708 / DSM 5692 / JCM 16813 / HR100)</name>
    <dbReference type="NCBI Taxonomy" id="485915"/>
    <lineage>
        <taxon>Bacteria</taxon>
        <taxon>Pseudomonadati</taxon>
        <taxon>Thermodesulfobacteriota</taxon>
        <taxon>Desulfovibrionia</taxon>
        <taxon>Desulfovibrionales</taxon>
        <taxon>Desulfohalobiaceae</taxon>
        <taxon>Desulfohalobium</taxon>
    </lineage>
</organism>
<dbReference type="HOGENOM" id="CLU_1352829_0_0_7"/>
<evidence type="ECO:0000313" key="2">
    <source>
        <dbReference type="Proteomes" id="UP000001052"/>
    </source>
</evidence>
<dbReference type="EMBL" id="CP001734">
    <property type="protein sequence ID" value="ACV69744.1"/>
    <property type="molecule type" value="Genomic_DNA"/>
</dbReference>
<keyword evidence="2" id="KW-1185">Reference proteome</keyword>
<reference evidence="2" key="1">
    <citation type="submission" date="2009-09" db="EMBL/GenBank/DDBJ databases">
        <title>The complete chromosome of Desulfohalobium retbaense DSM 5692.</title>
        <authorList>
            <consortium name="US DOE Joint Genome Institute (JGI-PGF)"/>
            <person name="Lucas S."/>
            <person name="Copeland A."/>
            <person name="Lapidus A."/>
            <person name="Glavina del Rio T."/>
            <person name="Dalin E."/>
            <person name="Tice H."/>
            <person name="Bruce D."/>
            <person name="Goodwin L."/>
            <person name="Pitluck S."/>
            <person name="Kyrpides N."/>
            <person name="Mavromatis K."/>
            <person name="Ivanova N."/>
            <person name="Mikhailova N."/>
            <person name="Munk A.C."/>
            <person name="Brettin T."/>
            <person name="Detter J.C."/>
            <person name="Han C."/>
            <person name="Tapia R."/>
            <person name="Larimer F."/>
            <person name="Land M."/>
            <person name="Hauser L."/>
            <person name="Markowitz V."/>
            <person name="Cheng J.-F."/>
            <person name="Hugenholtz P."/>
            <person name="Woyke T."/>
            <person name="Wu D."/>
            <person name="Spring S."/>
            <person name="Klenk H.-P."/>
            <person name="Eisen J.A."/>
        </authorList>
    </citation>
    <scope>NUCLEOTIDE SEQUENCE [LARGE SCALE GENOMIC DNA]</scope>
    <source>
        <strain evidence="2">DSM 5692</strain>
    </source>
</reference>
<dbReference type="RefSeq" id="WP_015752878.1">
    <property type="nucleotide sequence ID" value="NC_013223.1"/>
</dbReference>
<dbReference type="PROSITE" id="PS51257">
    <property type="entry name" value="PROKAR_LIPOPROTEIN"/>
    <property type="match status" value="1"/>
</dbReference>
<dbReference type="AlphaFoldDB" id="C8X5P7"/>
<dbReference type="KEGG" id="drt:Dret_2462"/>
<protein>
    <recommendedName>
        <fullName evidence="3">Lipoprotein</fullName>
    </recommendedName>
</protein>
<evidence type="ECO:0008006" key="3">
    <source>
        <dbReference type="Google" id="ProtNLM"/>
    </source>
</evidence>